<protein>
    <submittedName>
        <fullName evidence="1">Uncharacterized protein</fullName>
    </submittedName>
</protein>
<sequence>MYHGTISSVDPTECHARESPSPLAKVGFASLSDAAFHRLYKVG</sequence>
<evidence type="ECO:0000313" key="1">
    <source>
        <dbReference type="EMBL" id="JAD43411.1"/>
    </source>
</evidence>
<dbReference type="EMBL" id="GBRH01254484">
    <property type="protein sequence ID" value="JAD43411.1"/>
    <property type="molecule type" value="Transcribed_RNA"/>
</dbReference>
<accession>A0A0A8ZX62</accession>
<reference evidence="1" key="2">
    <citation type="journal article" date="2015" name="Data Brief">
        <title>Shoot transcriptome of the giant reed, Arundo donax.</title>
        <authorList>
            <person name="Barrero R.A."/>
            <person name="Guerrero F.D."/>
            <person name="Moolhuijzen P."/>
            <person name="Goolsby J.A."/>
            <person name="Tidwell J."/>
            <person name="Bellgard S.E."/>
            <person name="Bellgard M.I."/>
        </authorList>
    </citation>
    <scope>NUCLEOTIDE SEQUENCE</scope>
    <source>
        <tissue evidence="1">Shoot tissue taken approximately 20 cm above the soil surface</tissue>
    </source>
</reference>
<name>A0A0A8ZX62_ARUDO</name>
<proteinExistence type="predicted"/>
<dbReference type="AlphaFoldDB" id="A0A0A8ZX62"/>
<reference evidence="1" key="1">
    <citation type="submission" date="2014-09" db="EMBL/GenBank/DDBJ databases">
        <authorList>
            <person name="Magalhaes I.L.F."/>
            <person name="Oliveira U."/>
            <person name="Santos F.R."/>
            <person name="Vidigal T.H.D.A."/>
            <person name="Brescovit A.D."/>
            <person name="Santos A.J."/>
        </authorList>
    </citation>
    <scope>NUCLEOTIDE SEQUENCE</scope>
    <source>
        <tissue evidence="1">Shoot tissue taken approximately 20 cm above the soil surface</tissue>
    </source>
</reference>
<organism evidence="1">
    <name type="scientific">Arundo donax</name>
    <name type="common">Giant reed</name>
    <name type="synonym">Donax arundinaceus</name>
    <dbReference type="NCBI Taxonomy" id="35708"/>
    <lineage>
        <taxon>Eukaryota</taxon>
        <taxon>Viridiplantae</taxon>
        <taxon>Streptophyta</taxon>
        <taxon>Embryophyta</taxon>
        <taxon>Tracheophyta</taxon>
        <taxon>Spermatophyta</taxon>
        <taxon>Magnoliopsida</taxon>
        <taxon>Liliopsida</taxon>
        <taxon>Poales</taxon>
        <taxon>Poaceae</taxon>
        <taxon>PACMAD clade</taxon>
        <taxon>Arundinoideae</taxon>
        <taxon>Arundineae</taxon>
        <taxon>Arundo</taxon>
    </lineage>
</organism>